<keyword evidence="2" id="KW-0408">Iron</keyword>
<evidence type="ECO:0000259" key="3">
    <source>
        <dbReference type="Pfam" id="PF14226"/>
    </source>
</evidence>
<dbReference type="Proteomes" id="UP001168877">
    <property type="component" value="Unassembled WGS sequence"/>
</dbReference>
<gene>
    <name evidence="4" type="ORF">LWI29_032972</name>
</gene>
<evidence type="ECO:0000256" key="2">
    <source>
        <dbReference type="ARBA" id="ARBA00023004"/>
    </source>
</evidence>
<evidence type="ECO:0000256" key="1">
    <source>
        <dbReference type="ARBA" id="ARBA00022723"/>
    </source>
</evidence>
<evidence type="ECO:0000313" key="5">
    <source>
        <dbReference type="Proteomes" id="UP001168877"/>
    </source>
</evidence>
<sequence>MEPKLVNFGSSLPVPYVQELAKEPLTAVPPRYVRPDQDPPFISNTTSSPQVPVIDLIRLLSGDSMESELEKFHYACQKWGFFQIVTNGIYKSIEHRATVNSSKERLSIATFYNLKLEGDMGPAPSLITPETPALFRRIGVRDYFRGFFSRELRGRSSVDVMRIQNGSDKSN</sequence>
<evidence type="ECO:0000313" key="4">
    <source>
        <dbReference type="EMBL" id="KAK0579877.1"/>
    </source>
</evidence>
<dbReference type="GO" id="GO:0046872">
    <property type="term" value="F:metal ion binding"/>
    <property type="evidence" value="ECO:0007669"/>
    <property type="project" value="UniProtKB-KW"/>
</dbReference>
<feature type="domain" description="Non-haem dioxygenase N-terminal" evidence="3">
    <location>
        <begin position="51"/>
        <end position="93"/>
    </location>
</feature>
<dbReference type="Pfam" id="PF14226">
    <property type="entry name" value="DIOX_N"/>
    <property type="match status" value="1"/>
</dbReference>
<dbReference type="InterPro" id="IPR050295">
    <property type="entry name" value="Plant_2OG-oxidoreductases"/>
</dbReference>
<dbReference type="EMBL" id="JAUESC010000385">
    <property type="protein sequence ID" value="KAK0579877.1"/>
    <property type="molecule type" value="Genomic_DNA"/>
</dbReference>
<keyword evidence="5" id="KW-1185">Reference proteome</keyword>
<dbReference type="InterPro" id="IPR027443">
    <property type="entry name" value="IPNS-like_sf"/>
</dbReference>
<reference evidence="4" key="2">
    <citation type="submission" date="2023-06" db="EMBL/GenBank/DDBJ databases">
        <authorList>
            <person name="Swenson N.G."/>
            <person name="Wegrzyn J.L."/>
            <person name="Mcevoy S.L."/>
        </authorList>
    </citation>
    <scope>NUCLEOTIDE SEQUENCE</scope>
    <source>
        <strain evidence="4">NS2018</strain>
        <tissue evidence="4">Leaf</tissue>
    </source>
</reference>
<dbReference type="PANTHER" id="PTHR47991">
    <property type="entry name" value="OXOGLUTARATE/IRON-DEPENDENT DIOXYGENASE"/>
    <property type="match status" value="1"/>
</dbReference>
<dbReference type="SUPFAM" id="SSF51197">
    <property type="entry name" value="Clavaminate synthase-like"/>
    <property type="match status" value="2"/>
</dbReference>
<name>A0AA39RT45_ACESA</name>
<proteinExistence type="predicted"/>
<protein>
    <recommendedName>
        <fullName evidence="3">Non-haem dioxygenase N-terminal domain-containing protein</fullName>
    </recommendedName>
</protein>
<organism evidence="4 5">
    <name type="scientific">Acer saccharum</name>
    <name type="common">Sugar maple</name>
    <dbReference type="NCBI Taxonomy" id="4024"/>
    <lineage>
        <taxon>Eukaryota</taxon>
        <taxon>Viridiplantae</taxon>
        <taxon>Streptophyta</taxon>
        <taxon>Embryophyta</taxon>
        <taxon>Tracheophyta</taxon>
        <taxon>Spermatophyta</taxon>
        <taxon>Magnoliopsida</taxon>
        <taxon>eudicotyledons</taxon>
        <taxon>Gunneridae</taxon>
        <taxon>Pentapetalae</taxon>
        <taxon>rosids</taxon>
        <taxon>malvids</taxon>
        <taxon>Sapindales</taxon>
        <taxon>Sapindaceae</taxon>
        <taxon>Hippocastanoideae</taxon>
        <taxon>Acereae</taxon>
        <taxon>Acer</taxon>
    </lineage>
</organism>
<dbReference type="InterPro" id="IPR026992">
    <property type="entry name" value="DIOX_N"/>
</dbReference>
<reference evidence="4" key="1">
    <citation type="journal article" date="2022" name="Plant J.">
        <title>Strategies of tolerance reflected in two North American maple genomes.</title>
        <authorList>
            <person name="McEvoy S.L."/>
            <person name="Sezen U.U."/>
            <person name="Trouern-Trend A."/>
            <person name="McMahon S.M."/>
            <person name="Schaberg P.G."/>
            <person name="Yang J."/>
            <person name="Wegrzyn J.L."/>
            <person name="Swenson N.G."/>
        </authorList>
    </citation>
    <scope>NUCLEOTIDE SEQUENCE</scope>
    <source>
        <strain evidence="4">NS2018</strain>
    </source>
</reference>
<accession>A0AA39RT45</accession>
<keyword evidence="1" id="KW-0479">Metal-binding</keyword>
<dbReference type="Gene3D" id="2.60.120.330">
    <property type="entry name" value="B-lactam Antibiotic, Isopenicillin N Synthase, Chain"/>
    <property type="match status" value="2"/>
</dbReference>
<dbReference type="AlphaFoldDB" id="A0AA39RT45"/>
<comment type="caution">
    <text evidence="4">The sequence shown here is derived from an EMBL/GenBank/DDBJ whole genome shotgun (WGS) entry which is preliminary data.</text>
</comment>